<protein>
    <submittedName>
        <fullName evidence="1">Uncharacterized protein</fullName>
    </submittedName>
</protein>
<reference evidence="1 2" key="1">
    <citation type="submission" date="2020-07" db="EMBL/GenBank/DDBJ databases">
        <title>Description of Kordia aestuariivivens sp. nov., isolated from a tidal flat.</title>
        <authorList>
            <person name="Park S."/>
            <person name="Yoon J.-H."/>
        </authorList>
    </citation>
    <scope>NUCLEOTIDE SEQUENCE [LARGE SCALE GENOMIC DNA]</scope>
    <source>
        <strain evidence="1 2">YSTF-M3</strain>
    </source>
</reference>
<gene>
    <name evidence="1" type="ORF">H2O64_16985</name>
</gene>
<name>A0ABR7QD00_9FLAO</name>
<accession>A0ABR7QD00</accession>
<evidence type="ECO:0000313" key="1">
    <source>
        <dbReference type="EMBL" id="MBC8756373.1"/>
    </source>
</evidence>
<dbReference type="RefSeq" id="WP_187563412.1">
    <property type="nucleotide sequence ID" value="NZ_JACGWS010000011.1"/>
</dbReference>
<dbReference type="Proteomes" id="UP000619238">
    <property type="component" value="Unassembled WGS sequence"/>
</dbReference>
<dbReference type="EMBL" id="JACGWS010000011">
    <property type="protein sequence ID" value="MBC8756373.1"/>
    <property type="molecule type" value="Genomic_DNA"/>
</dbReference>
<sequence>MQTDIVGMRTGNANEDVIIQYSGVNPDTPDILSTVLNDAKNFLNFPTYVVSGYNANDVNMDGNTQYSGTSPDTPFILQNVLAHLGNFLNFSTYQIIEQLPEN</sequence>
<proteinExistence type="predicted"/>
<keyword evidence="2" id="KW-1185">Reference proteome</keyword>
<comment type="caution">
    <text evidence="1">The sequence shown here is derived from an EMBL/GenBank/DDBJ whole genome shotgun (WGS) entry which is preliminary data.</text>
</comment>
<organism evidence="1 2">
    <name type="scientific">Kordia aestuariivivens</name>
    <dbReference type="NCBI Taxonomy" id="2759037"/>
    <lineage>
        <taxon>Bacteria</taxon>
        <taxon>Pseudomonadati</taxon>
        <taxon>Bacteroidota</taxon>
        <taxon>Flavobacteriia</taxon>
        <taxon>Flavobacteriales</taxon>
        <taxon>Flavobacteriaceae</taxon>
        <taxon>Kordia</taxon>
    </lineage>
</organism>
<evidence type="ECO:0000313" key="2">
    <source>
        <dbReference type="Proteomes" id="UP000619238"/>
    </source>
</evidence>